<dbReference type="RefSeq" id="WP_249999689.1">
    <property type="nucleotide sequence ID" value="NZ_CP095443.1"/>
</dbReference>
<accession>A0ABD5L8I0</accession>
<evidence type="ECO:0000313" key="2">
    <source>
        <dbReference type="Proteomes" id="UP001495779"/>
    </source>
</evidence>
<dbReference type="InterPro" id="IPR016024">
    <property type="entry name" value="ARM-type_fold"/>
</dbReference>
<dbReference type="EMBL" id="JAGSRH010000010">
    <property type="protein sequence ID" value="MER5076966.1"/>
    <property type="molecule type" value="Genomic_DNA"/>
</dbReference>
<dbReference type="SUPFAM" id="SSF52540">
    <property type="entry name" value="P-loop containing nucleoside triphosphate hydrolases"/>
    <property type="match status" value="1"/>
</dbReference>
<dbReference type="Proteomes" id="UP001495779">
    <property type="component" value="Unassembled WGS sequence"/>
</dbReference>
<dbReference type="InterPro" id="IPR027417">
    <property type="entry name" value="P-loop_NTPase"/>
</dbReference>
<proteinExistence type="predicted"/>
<organism evidence="1 2">
    <name type="scientific">Providencia stuartii</name>
    <dbReference type="NCBI Taxonomy" id="588"/>
    <lineage>
        <taxon>Bacteria</taxon>
        <taxon>Pseudomonadati</taxon>
        <taxon>Pseudomonadota</taxon>
        <taxon>Gammaproteobacteria</taxon>
        <taxon>Enterobacterales</taxon>
        <taxon>Morganellaceae</taxon>
        <taxon>Providencia</taxon>
    </lineage>
</organism>
<reference evidence="1 2" key="1">
    <citation type="submission" date="2021-04" db="EMBL/GenBank/DDBJ databases">
        <title>Determining the burden of carbapenem-resistant Enterobacterales from a tertiary public heath setting in Bangladesh: a clinical, epidemiological, and molecular study.</title>
        <authorList>
            <person name="Farzana R."/>
            <person name="Walsh T.R."/>
        </authorList>
    </citation>
    <scope>NUCLEOTIDE SEQUENCE [LARGE SCALE GENOMIC DNA]</scope>
    <source>
        <strain evidence="2">dmpro_s316</strain>
    </source>
</reference>
<dbReference type="SUPFAM" id="SSF48371">
    <property type="entry name" value="ARM repeat"/>
    <property type="match status" value="1"/>
</dbReference>
<sequence length="1561" mass="178695">MAMEAGGYAEKLGNRYEANWVAYQLLRLLDEKIASVTVEPLGNDEVGTDVIVENSDASLEHHQCKVGAGDAEHWSVALLYEKGILKNAFEQIERGKREFYVISPLSSKQMSDLRDSSRNSPENVNQYYEYQISTSKTRKKDFDYICDKLGLNSNNELHLDSARQFLAKFHVLPYTIDTHSNEQLNDYANKLFVGNPVKLVSFLKHYADNDDKLRTKITAHDLFQDLQKSGFEAKVLEADDRISPIINNLNTNFEQSITPYLIANTNIHRPELDELIQSTQSYAITLLMAEAGMGKSALLLELKNELELQSAIVVPIRLDRCKVETSADAFGQALGFSYTPTYSLAKYALNNKIVLVLDQLDAIRWTAAHSGNALHVCQEIVRQVLTLRDSNVDISIVFASRDFDISEDVALNAWLSSINDELNTVKLSSLSDETVKKLVQPYEKYETLSAEQQDTLKIPLWLSIYISIALSEERAPDFTNKLELVKRYWDNRVLEANKITDPNQNLLVINELLHQMISKSKFSVSETSLHNISLTALSALLSVGLITKQNKQISFSHQALFDYQVGVRLFSAAQDSFDKLLEEIGDFSQQTLTRREHLKYAMSMLLTESQKDFCKIASSLLQSKNIRFHLKYLLFNSLKEIKNFKAPAKNLVDSIVKSPELFPHLLSSTCYSNPELVHYLSEQGALNAWLDNATDEGLVSNLLRILRSIADQKPDVVLKTVVPYIGKSQEWNNRVYESLCWDIENDSDDMFELRKQLLTAGVNASFIHWGTLAKKAPIRTLDLLEMFLNHYKKVLDTNKYISRDKVDAISYRDIFTESDLESIVKISNQIPFEALNRLLNIVHSIVRDIDDEQIDEAWLCQDRQSNYDAFESITHCVFSVIERSAECLIEQPEKLAEAIATHLNSTSPVLNHLIAKVLKCYPASEADIVVSWLLYTPKKRLNCGNTYIEPEWKLPSELIEKFSPHCSEDLFLKLEETIYNYTPNRSIDYYKWCLEYSRKGIYYSYWGELQYFLLPKLSQSRRSEKSNQLIDVLNRKFIEYTERDFCHAVHLRHSGGMVTSPLPLGNVLSNLTWAKLILTPKERTNRKTWRQASKQVVHESSVKQFARSLETAVINEPERFASLALTLPSNIDSDYIEWIYYGLSNTDQNRVSEQYRSGWQLCPVEFIEKVINHFGHEGYEYQIVRIFDSRIAEDGWSNKMIDLLVMLSKTAKDPEPEKLNVIVNNEPNVVEDVLVKTLASNAINCCRGVAFSAIGRLYWKSERLASELINSLDDVINDPHPAVNYSASELLLPIYNYNRQLAHQKFLELCNKDLRMSCIRGNHYFFNDGFTEDSLFREQYINLTLRMKCSPFDEVKKEAGRQIAARWFFYELFSEEIHVLKRWDTPLKSGATSVISQFLTESRYNVTIKKLLPLYDILSNDDDKLILEKIGRSVSNKNYWSRADTASFFSVLANSKAALHNLWAIFHYLDENKVNLVGISNELLQLVKNIVNSDAVDKNQRARSIRDSDLIKVLQRLYEAAADDEDDGVINQCLDIWDLLLKGQVYSAINATTKLSTGMLG</sequence>
<gene>
    <name evidence="1" type="ORF">KDV35_08895</name>
</gene>
<evidence type="ECO:0008006" key="3">
    <source>
        <dbReference type="Google" id="ProtNLM"/>
    </source>
</evidence>
<protein>
    <recommendedName>
        <fullName evidence="3">ATP-binding protein</fullName>
    </recommendedName>
</protein>
<comment type="caution">
    <text evidence="1">The sequence shown here is derived from an EMBL/GenBank/DDBJ whole genome shotgun (WGS) entry which is preliminary data.</text>
</comment>
<evidence type="ECO:0000313" key="1">
    <source>
        <dbReference type="EMBL" id="MER5076966.1"/>
    </source>
</evidence>
<name>A0ABD5L8I0_PROST</name>